<keyword evidence="3" id="KW-1185">Reference proteome</keyword>
<name>A0AAV4UCK2_CAEEX</name>
<gene>
    <name evidence="2" type="ORF">CEXT_587371</name>
</gene>
<reference evidence="2 3" key="1">
    <citation type="submission" date="2021-06" db="EMBL/GenBank/DDBJ databases">
        <title>Caerostris extrusa draft genome.</title>
        <authorList>
            <person name="Kono N."/>
            <person name="Arakawa K."/>
        </authorList>
    </citation>
    <scope>NUCLEOTIDE SEQUENCE [LARGE SCALE GENOMIC DNA]</scope>
</reference>
<sequence length="100" mass="11459">MNIFLILLLLFQRFDHYGLTLKSSKYALGASSLTYLGLHVSEKGNEPLRDRVEAIQNFPRSQAITKLRKFLGLYNFLLKLCSQSLSHVGSVGKILRRIYK</sequence>
<keyword evidence="1" id="KW-0732">Signal</keyword>
<protein>
    <submittedName>
        <fullName evidence="2">Uncharacterized protein</fullName>
    </submittedName>
</protein>
<dbReference type="GO" id="GO:0071897">
    <property type="term" value="P:DNA biosynthetic process"/>
    <property type="evidence" value="ECO:0007669"/>
    <property type="project" value="UniProtKB-ARBA"/>
</dbReference>
<feature type="signal peptide" evidence="1">
    <location>
        <begin position="1"/>
        <end position="20"/>
    </location>
</feature>
<accession>A0AAV4UCK2</accession>
<evidence type="ECO:0000256" key="1">
    <source>
        <dbReference type="SAM" id="SignalP"/>
    </source>
</evidence>
<dbReference type="AlphaFoldDB" id="A0AAV4UCK2"/>
<feature type="chain" id="PRO_5043831384" evidence="1">
    <location>
        <begin position="21"/>
        <end position="100"/>
    </location>
</feature>
<dbReference type="SUPFAM" id="SSF56672">
    <property type="entry name" value="DNA/RNA polymerases"/>
    <property type="match status" value="1"/>
</dbReference>
<dbReference type="Proteomes" id="UP001054945">
    <property type="component" value="Unassembled WGS sequence"/>
</dbReference>
<proteinExistence type="predicted"/>
<dbReference type="InterPro" id="IPR043502">
    <property type="entry name" value="DNA/RNA_pol_sf"/>
</dbReference>
<evidence type="ECO:0000313" key="3">
    <source>
        <dbReference type="Proteomes" id="UP001054945"/>
    </source>
</evidence>
<dbReference type="EMBL" id="BPLR01012647">
    <property type="protein sequence ID" value="GIY55509.1"/>
    <property type="molecule type" value="Genomic_DNA"/>
</dbReference>
<evidence type="ECO:0000313" key="2">
    <source>
        <dbReference type="EMBL" id="GIY55509.1"/>
    </source>
</evidence>
<organism evidence="2 3">
    <name type="scientific">Caerostris extrusa</name>
    <name type="common">Bark spider</name>
    <name type="synonym">Caerostris bankana</name>
    <dbReference type="NCBI Taxonomy" id="172846"/>
    <lineage>
        <taxon>Eukaryota</taxon>
        <taxon>Metazoa</taxon>
        <taxon>Ecdysozoa</taxon>
        <taxon>Arthropoda</taxon>
        <taxon>Chelicerata</taxon>
        <taxon>Arachnida</taxon>
        <taxon>Araneae</taxon>
        <taxon>Araneomorphae</taxon>
        <taxon>Entelegynae</taxon>
        <taxon>Araneoidea</taxon>
        <taxon>Araneidae</taxon>
        <taxon>Caerostris</taxon>
    </lineage>
</organism>
<comment type="caution">
    <text evidence="2">The sequence shown here is derived from an EMBL/GenBank/DDBJ whole genome shotgun (WGS) entry which is preliminary data.</text>
</comment>